<sequence>MMNNELYSANLTNNTKLTYVELGWNQISWVSLPSGVMITELSLSNNNLSCINTDYLPNLKSLRLGENKTRHLSISENRKLFLLNVKSNPLNASTKQELKSKHAIYNFIFLKDL</sequence>
<dbReference type="SUPFAM" id="SSF52058">
    <property type="entry name" value="L domain-like"/>
    <property type="match status" value="1"/>
</dbReference>
<dbReference type="Gene3D" id="3.80.10.10">
    <property type="entry name" value="Ribonuclease Inhibitor"/>
    <property type="match status" value="1"/>
</dbReference>
<proteinExistence type="predicted"/>
<dbReference type="AlphaFoldDB" id="A0A167A926"/>
<gene>
    <name evidence="1" type="ORF">N482_15155</name>
</gene>
<evidence type="ECO:0000313" key="1">
    <source>
        <dbReference type="EMBL" id="KZN45114.1"/>
    </source>
</evidence>
<dbReference type="Proteomes" id="UP000076587">
    <property type="component" value="Unassembled WGS sequence"/>
</dbReference>
<accession>A0A167A926</accession>
<name>A0A167A926_9GAMM</name>
<dbReference type="PATRIC" id="fig|1365253.3.peg.3622"/>
<dbReference type="OrthoDB" id="6315871at2"/>
<protein>
    <submittedName>
        <fullName evidence="1">Uncharacterized protein</fullName>
    </submittedName>
</protein>
<comment type="caution">
    <text evidence="1">The sequence shown here is derived from an EMBL/GenBank/DDBJ whole genome shotgun (WGS) entry which is preliminary data.</text>
</comment>
<dbReference type="InterPro" id="IPR032675">
    <property type="entry name" value="LRR_dom_sf"/>
</dbReference>
<evidence type="ECO:0000313" key="2">
    <source>
        <dbReference type="Proteomes" id="UP000076587"/>
    </source>
</evidence>
<dbReference type="EMBL" id="AUXT01000182">
    <property type="protein sequence ID" value="KZN45114.1"/>
    <property type="molecule type" value="Genomic_DNA"/>
</dbReference>
<reference evidence="1 2" key="1">
    <citation type="submission" date="2013-07" db="EMBL/GenBank/DDBJ databases">
        <title>Comparative Genomic and Metabolomic Analysis of Twelve Strains of Pseudoalteromonas luteoviolacea.</title>
        <authorList>
            <person name="Vynne N.G."/>
            <person name="Mansson M."/>
            <person name="Gram L."/>
        </authorList>
    </citation>
    <scope>NUCLEOTIDE SEQUENCE [LARGE SCALE GENOMIC DNA]</scope>
    <source>
        <strain evidence="1 2">NCIMB 1942</strain>
    </source>
</reference>
<organism evidence="1 2">
    <name type="scientific">Pseudoalteromonas luteoviolacea NCIMB 1942</name>
    <dbReference type="NCBI Taxonomy" id="1365253"/>
    <lineage>
        <taxon>Bacteria</taxon>
        <taxon>Pseudomonadati</taxon>
        <taxon>Pseudomonadota</taxon>
        <taxon>Gammaproteobacteria</taxon>
        <taxon>Alteromonadales</taxon>
        <taxon>Pseudoalteromonadaceae</taxon>
        <taxon>Pseudoalteromonas</taxon>
    </lineage>
</organism>
<dbReference type="RefSeq" id="WP_063378072.1">
    <property type="nucleotide sequence ID" value="NZ_AUXT01000182.1"/>
</dbReference>